<dbReference type="SUPFAM" id="SSF53756">
    <property type="entry name" value="UDP-Glycosyltransferase/glycogen phosphorylase"/>
    <property type="match status" value="1"/>
</dbReference>
<reference evidence="2" key="1">
    <citation type="submission" date="2020-05" db="EMBL/GenBank/DDBJ databases">
        <title>Frigoriglobus tundricola gen. nov., sp. nov., a psychrotolerant cellulolytic planctomycete of the family Gemmataceae with two divergent copies of 16S rRNA gene.</title>
        <authorList>
            <person name="Kulichevskaya I.S."/>
            <person name="Ivanova A.A."/>
            <person name="Naumoff D.G."/>
            <person name="Beletsky A.V."/>
            <person name="Rijpstra W.I.C."/>
            <person name="Sinninghe Damste J.S."/>
            <person name="Mardanov A.V."/>
            <person name="Ravin N.V."/>
            <person name="Dedysh S.N."/>
        </authorList>
    </citation>
    <scope>NUCLEOTIDE SEQUENCE [LARGE SCALE GENOMIC DNA]</scope>
    <source>
        <strain evidence="2">PL17</strain>
    </source>
</reference>
<evidence type="ECO:0000313" key="1">
    <source>
        <dbReference type="EMBL" id="QJW95955.1"/>
    </source>
</evidence>
<dbReference type="AlphaFoldDB" id="A0A6M5YPM5"/>
<gene>
    <name evidence="1" type="ORF">FTUN_3509</name>
</gene>
<keyword evidence="2" id="KW-1185">Reference proteome</keyword>
<evidence type="ECO:0000313" key="2">
    <source>
        <dbReference type="Proteomes" id="UP000503447"/>
    </source>
</evidence>
<dbReference type="RefSeq" id="WP_171471626.1">
    <property type="nucleotide sequence ID" value="NZ_CP053452.2"/>
</dbReference>
<organism evidence="1 2">
    <name type="scientific">Frigoriglobus tundricola</name>
    <dbReference type="NCBI Taxonomy" id="2774151"/>
    <lineage>
        <taxon>Bacteria</taxon>
        <taxon>Pseudomonadati</taxon>
        <taxon>Planctomycetota</taxon>
        <taxon>Planctomycetia</taxon>
        <taxon>Gemmatales</taxon>
        <taxon>Gemmataceae</taxon>
        <taxon>Frigoriglobus</taxon>
    </lineage>
</organism>
<dbReference type="Proteomes" id="UP000503447">
    <property type="component" value="Chromosome"/>
</dbReference>
<dbReference type="Pfam" id="PF13692">
    <property type="entry name" value="Glyco_trans_1_4"/>
    <property type="match status" value="1"/>
</dbReference>
<dbReference type="CDD" id="cd03801">
    <property type="entry name" value="GT4_PimA-like"/>
    <property type="match status" value="1"/>
</dbReference>
<name>A0A6M5YPM5_9BACT</name>
<proteinExistence type="predicted"/>
<dbReference type="PANTHER" id="PTHR46656:SF3">
    <property type="entry name" value="PUTATIVE-RELATED"/>
    <property type="match status" value="1"/>
</dbReference>
<dbReference type="Gene3D" id="3.40.50.2000">
    <property type="entry name" value="Glycogen Phosphorylase B"/>
    <property type="match status" value="1"/>
</dbReference>
<protein>
    <recommendedName>
        <fullName evidence="3">GT4 family glycosyltransferase</fullName>
    </recommendedName>
</protein>
<dbReference type="KEGG" id="ftj:FTUN_3509"/>
<accession>A0A6M5YPM5</accession>
<dbReference type="PANTHER" id="PTHR46656">
    <property type="entry name" value="PUTATIVE-RELATED"/>
    <property type="match status" value="1"/>
</dbReference>
<sequence length="431" mass="46301">MAGLLGRKPSAGPLGRVAAATGGLWLRAHGIVYKLNPRERVGRLLKLALTGQFGSLFEKVRRHSKAVAPTAVAGGAAPVVRTGPPLHLAGSIHGHGGYDHLVLKALIGLTDAGVHVFRDPRAFIDRAHVPPKYAPDERMYDWRGPRLAVIPPYLLHRFAPTAETAAWTMWETDTLPAGSAKSLNRCGLLLIPSRWGVDCFRAGGVTVPMEVVPLGYDPTVFAPRGPDRGPDVCTFGTAGALDEGGLRKNVQRVIDLFRAAFPDRTDVRLKVKITPRSPMVNAHGDPRVEVVNAPLPPAALAEWYHSLTCYVNASYGEGFGLHLLEAMGCGVPLISTTFSAVGEVFDSAVGYEVGYKLIEAKNALYTGRWADPDNDGLIARMREVRADRAAAERLGHAAARRAPGFSWAASINKLTAALAKHGYLPEGFATR</sequence>
<evidence type="ECO:0008006" key="3">
    <source>
        <dbReference type="Google" id="ProtNLM"/>
    </source>
</evidence>
<dbReference type="EMBL" id="CP053452">
    <property type="protein sequence ID" value="QJW95955.1"/>
    <property type="molecule type" value="Genomic_DNA"/>
</dbReference>